<feature type="domain" description="Flagellin N-terminal" evidence="4">
    <location>
        <begin position="20"/>
        <end position="126"/>
    </location>
</feature>
<dbReference type="NCBIfam" id="TIGR02550">
    <property type="entry name" value="flagell_flgL"/>
    <property type="match status" value="1"/>
</dbReference>
<dbReference type="Gene3D" id="1.20.1330.10">
    <property type="entry name" value="f41 fragment of flagellin, N-terminal domain"/>
    <property type="match status" value="1"/>
</dbReference>
<keyword evidence="7" id="KW-1185">Reference proteome</keyword>
<dbReference type="PANTHER" id="PTHR42792:SF1">
    <property type="entry name" value="FLAGELLAR HOOK-ASSOCIATED PROTEIN 3"/>
    <property type="match status" value="1"/>
</dbReference>
<dbReference type="PANTHER" id="PTHR42792">
    <property type="entry name" value="FLAGELLIN"/>
    <property type="match status" value="1"/>
</dbReference>
<organism evidence="6 7">
    <name type="scientific">Thermocrinis minervae</name>
    <dbReference type="NCBI Taxonomy" id="381751"/>
    <lineage>
        <taxon>Bacteria</taxon>
        <taxon>Pseudomonadati</taxon>
        <taxon>Aquificota</taxon>
        <taxon>Aquificia</taxon>
        <taxon>Aquificales</taxon>
        <taxon>Aquificaceae</taxon>
        <taxon>Thermocrinis</taxon>
    </lineage>
</organism>
<keyword evidence="6" id="KW-0966">Cell projection</keyword>
<comment type="subcellular location">
    <subcellularLocation>
        <location evidence="1">Bacterial flagellum</location>
    </subcellularLocation>
</comment>
<reference evidence="6 7" key="1">
    <citation type="submission" date="2016-11" db="EMBL/GenBank/DDBJ databases">
        <authorList>
            <person name="Jaros S."/>
            <person name="Januszkiewicz K."/>
            <person name="Wedrychowicz H."/>
        </authorList>
    </citation>
    <scope>NUCLEOTIDE SEQUENCE [LARGE SCALE GENOMIC DNA]</scope>
    <source>
        <strain evidence="6 7">DSM 19557</strain>
    </source>
</reference>
<dbReference type="GO" id="GO:0009424">
    <property type="term" value="C:bacterial-type flagellum hook"/>
    <property type="evidence" value="ECO:0007669"/>
    <property type="project" value="InterPro"/>
</dbReference>
<protein>
    <submittedName>
        <fullName evidence="6">Flagellar hook-associated protein 3 FlgL</fullName>
    </submittedName>
</protein>
<gene>
    <name evidence="6" type="ORF">SAMN05444391_0859</name>
</gene>
<evidence type="ECO:0000259" key="4">
    <source>
        <dbReference type="Pfam" id="PF00669"/>
    </source>
</evidence>
<proteinExistence type="inferred from homology"/>
<dbReference type="InterPro" id="IPR046358">
    <property type="entry name" value="Flagellin_C"/>
</dbReference>
<evidence type="ECO:0000313" key="7">
    <source>
        <dbReference type="Proteomes" id="UP000189810"/>
    </source>
</evidence>
<dbReference type="OrthoDB" id="9768249at2"/>
<evidence type="ECO:0000259" key="5">
    <source>
        <dbReference type="Pfam" id="PF00700"/>
    </source>
</evidence>
<dbReference type="InterPro" id="IPR001492">
    <property type="entry name" value="Flagellin"/>
</dbReference>
<dbReference type="EMBL" id="LT670846">
    <property type="protein sequence ID" value="SHK39102.1"/>
    <property type="molecule type" value="Genomic_DNA"/>
</dbReference>
<dbReference type="STRING" id="381751.SAMN05444391_0859"/>
<dbReference type="GO" id="GO:0071973">
    <property type="term" value="P:bacterial-type flagellum-dependent cell motility"/>
    <property type="evidence" value="ECO:0007669"/>
    <property type="project" value="InterPro"/>
</dbReference>
<dbReference type="GO" id="GO:0005198">
    <property type="term" value="F:structural molecule activity"/>
    <property type="evidence" value="ECO:0007669"/>
    <property type="project" value="InterPro"/>
</dbReference>
<evidence type="ECO:0000256" key="3">
    <source>
        <dbReference type="ARBA" id="ARBA00023143"/>
    </source>
</evidence>
<dbReference type="Pfam" id="PF00700">
    <property type="entry name" value="Flagellin_C"/>
    <property type="match status" value="1"/>
</dbReference>
<keyword evidence="6" id="KW-0969">Cilium</keyword>
<evidence type="ECO:0000256" key="2">
    <source>
        <dbReference type="ARBA" id="ARBA00005709"/>
    </source>
</evidence>
<dbReference type="RefSeq" id="WP_079653995.1">
    <property type="nucleotide sequence ID" value="NZ_LT670846.1"/>
</dbReference>
<accession>A0A1M6S2N5</accession>
<dbReference type="Proteomes" id="UP000189810">
    <property type="component" value="Chromosome I"/>
</dbReference>
<sequence>MKVPDNLLFSLFVEQDASIRKKLEEKTLEISTGRRLQHISDDPGALLNITDLKKEIAQLSEYAQKRLFADTNLSFIDKNLGNVENELKNLYSLTLQAKNSTVDVNSLTSTSQAFYKALSFILDTANDKIGQNYLFGGSSLTTKPFDENLNYVASSTPFEVNISENTKVSVFLPGKDVFGTNILLSNYSTNDPNAAFTTPGTLTIQVGTDVISVNYGGMGQPQNLSELVSYINSNYAGKLVAFVSQNADGSYSLMLSPATVSTPISATATGDLSSGFTNPNIMQVVKRIADKLNAGIHPDDSDVFAITRSYERIDYQRSNVGAVLSQVKNLQPMQENRGDVLNKEKSDLEDADLSKSIMDYTKYQLAYEALMKIISSQRDMTILRYV</sequence>
<dbReference type="InterPro" id="IPR001029">
    <property type="entry name" value="Flagellin_N"/>
</dbReference>
<evidence type="ECO:0000313" key="6">
    <source>
        <dbReference type="EMBL" id="SHK39102.1"/>
    </source>
</evidence>
<dbReference type="AlphaFoldDB" id="A0A1M6S2N5"/>
<dbReference type="SUPFAM" id="SSF64518">
    <property type="entry name" value="Phase 1 flagellin"/>
    <property type="match status" value="1"/>
</dbReference>
<name>A0A1M6S2N5_9AQUI</name>
<keyword evidence="6" id="KW-0282">Flagellum</keyword>
<keyword evidence="3" id="KW-0975">Bacterial flagellum</keyword>
<dbReference type="InterPro" id="IPR013384">
    <property type="entry name" value="Flagell_FlgL"/>
</dbReference>
<feature type="domain" description="Flagellin C-terminal" evidence="5">
    <location>
        <begin position="306"/>
        <end position="385"/>
    </location>
</feature>
<dbReference type="Pfam" id="PF00669">
    <property type="entry name" value="Flagellin_N"/>
    <property type="match status" value="1"/>
</dbReference>
<comment type="similarity">
    <text evidence="2">Belongs to the bacterial flagellin family.</text>
</comment>
<evidence type="ECO:0000256" key="1">
    <source>
        <dbReference type="ARBA" id="ARBA00004365"/>
    </source>
</evidence>